<dbReference type="AlphaFoldDB" id="A0A7J9SJV7"/>
<organism evidence="2 3">
    <name type="scientific">Halobellus ruber</name>
    <dbReference type="NCBI Taxonomy" id="2761102"/>
    <lineage>
        <taxon>Archaea</taxon>
        <taxon>Methanobacteriati</taxon>
        <taxon>Methanobacteriota</taxon>
        <taxon>Stenosarchaea group</taxon>
        <taxon>Halobacteria</taxon>
        <taxon>Halobacteriales</taxon>
        <taxon>Haloferacaceae</taxon>
        <taxon>Halobellus</taxon>
    </lineage>
</organism>
<evidence type="ECO:0000313" key="3">
    <source>
        <dbReference type="Proteomes" id="UP000546257"/>
    </source>
</evidence>
<dbReference type="RefSeq" id="WP_185193022.1">
    <property type="nucleotide sequence ID" value="NZ_JACKXD010000003.1"/>
</dbReference>
<dbReference type="EMBL" id="JACKXD010000003">
    <property type="protein sequence ID" value="MBB6646663.1"/>
    <property type="molecule type" value="Genomic_DNA"/>
</dbReference>
<keyword evidence="1" id="KW-1133">Transmembrane helix</keyword>
<keyword evidence="1" id="KW-0812">Transmembrane</keyword>
<dbReference type="Proteomes" id="UP000546257">
    <property type="component" value="Unassembled WGS sequence"/>
</dbReference>
<keyword evidence="3" id="KW-1185">Reference proteome</keyword>
<sequence>MVNYLATVAAVLVVVLFGVALYALSVGRYTAAGVSFFSASLVIYFRESRLV</sequence>
<gene>
    <name evidence="2" type="ORF">H5V44_10265</name>
</gene>
<evidence type="ECO:0000313" key="2">
    <source>
        <dbReference type="EMBL" id="MBB6646663.1"/>
    </source>
</evidence>
<protein>
    <submittedName>
        <fullName evidence="2">Uncharacterized protein</fullName>
    </submittedName>
</protein>
<comment type="caution">
    <text evidence="2">The sequence shown here is derived from an EMBL/GenBank/DDBJ whole genome shotgun (WGS) entry which is preliminary data.</text>
</comment>
<name>A0A7J9SJV7_9EURY</name>
<keyword evidence="1" id="KW-0472">Membrane</keyword>
<reference evidence="2 3" key="1">
    <citation type="submission" date="2020-08" db="EMBL/GenBank/DDBJ databases">
        <authorList>
            <person name="Seo M.-J."/>
        </authorList>
    </citation>
    <scope>NUCLEOTIDE SEQUENCE [LARGE SCALE GENOMIC DNA]</scope>
    <source>
        <strain evidence="2 3">MBLA0160</strain>
    </source>
</reference>
<feature type="transmembrane region" description="Helical" evidence="1">
    <location>
        <begin position="5"/>
        <end position="23"/>
    </location>
</feature>
<accession>A0A7J9SJV7</accession>
<evidence type="ECO:0000256" key="1">
    <source>
        <dbReference type="SAM" id="Phobius"/>
    </source>
</evidence>
<proteinExistence type="predicted"/>